<dbReference type="EMBL" id="JBHUMM010000044">
    <property type="protein sequence ID" value="MFD2673406.1"/>
    <property type="molecule type" value="Genomic_DNA"/>
</dbReference>
<dbReference type="RefSeq" id="WP_379930997.1">
    <property type="nucleotide sequence ID" value="NZ_JBHUMM010000044.1"/>
</dbReference>
<reference evidence="2" key="1">
    <citation type="journal article" date="2019" name="Int. J. Syst. Evol. Microbiol.">
        <title>The Global Catalogue of Microorganisms (GCM) 10K type strain sequencing project: providing services to taxonomists for standard genome sequencing and annotation.</title>
        <authorList>
            <consortium name="The Broad Institute Genomics Platform"/>
            <consortium name="The Broad Institute Genome Sequencing Center for Infectious Disease"/>
            <person name="Wu L."/>
            <person name="Ma J."/>
        </authorList>
    </citation>
    <scope>NUCLEOTIDE SEQUENCE [LARGE SCALE GENOMIC DNA]</scope>
    <source>
        <strain evidence="2">KCTC 33676</strain>
    </source>
</reference>
<comment type="caution">
    <text evidence="1">The sequence shown here is derived from an EMBL/GenBank/DDBJ whole genome shotgun (WGS) entry which is preliminary data.</text>
</comment>
<proteinExistence type="predicted"/>
<dbReference type="InterPro" id="IPR019644">
    <property type="entry name" value="DUF2508"/>
</dbReference>
<dbReference type="Pfam" id="PF10704">
    <property type="entry name" value="DUF2508"/>
    <property type="match status" value="1"/>
</dbReference>
<accession>A0ABW5RFC4</accession>
<protein>
    <submittedName>
        <fullName evidence="1">YaaL family protein</fullName>
    </submittedName>
</protein>
<gene>
    <name evidence="1" type="ORF">ACFSUC_17805</name>
</gene>
<name>A0ABW5RFC4_9BACL</name>
<evidence type="ECO:0000313" key="1">
    <source>
        <dbReference type="EMBL" id="MFD2673406.1"/>
    </source>
</evidence>
<evidence type="ECO:0000313" key="2">
    <source>
        <dbReference type="Proteomes" id="UP001597497"/>
    </source>
</evidence>
<dbReference type="Proteomes" id="UP001597497">
    <property type="component" value="Unassembled WGS sequence"/>
</dbReference>
<sequence>MNWKSWLQYIWRKDKGMSEETCLIDEIERARKEWSVAYKRLDTAVGAEQVDYAIYTLEAAEKRYEMLLKQAKEQKVIHKPELGMSSSGKGRK</sequence>
<organism evidence="1 2">
    <name type="scientific">Marinicrinis sediminis</name>
    <dbReference type="NCBI Taxonomy" id="1652465"/>
    <lineage>
        <taxon>Bacteria</taxon>
        <taxon>Bacillati</taxon>
        <taxon>Bacillota</taxon>
        <taxon>Bacilli</taxon>
        <taxon>Bacillales</taxon>
        <taxon>Paenibacillaceae</taxon>
    </lineage>
</organism>
<keyword evidence="2" id="KW-1185">Reference proteome</keyword>